<dbReference type="PANTHER" id="PTHR43133:SF63">
    <property type="entry name" value="RNA POLYMERASE SIGMA FACTOR FECI-RELATED"/>
    <property type="match status" value="1"/>
</dbReference>
<dbReference type="InterPro" id="IPR013249">
    <property type="entry name" value="RNA_pol_sigma70_r4_t2"/>
</dbReference>
<dbReference type="InterPro" id="IPR013324">
    <property type="entry name" value="RNA_pol_sigma_r3/r4-like"/>
</dbReference>
<dbReference type="PANTHER" id="PTHR43133">
    <property type="entry name" value="RNA POLYMERASE ECF-TYPE SIGMA FACTO"/>
    <property type="match status" value="1"/>
</dbReference>
<accession>A0A2D1QME8</accession>
<feature type="domain" description="RNA polymerase sigma-70 region 2" evidence="5">
    <location>
        <begin position="15"/>
        <end position="80"/>
    </location>
</feature>
<feature type="domain" description="RNA polymerase sigma factor 70 region 4 type 2" evidence="6">
    <location>
        <begin position="112"/>
        <end position="163"/>
    </location>
</feature>
<evidence type="ECO:0000256" key="1">
    <source>
        <dbReference type="ARBA" id="ARBA00010641"/>
    </source>
</evidence>
<proteinExistence type="inferred from homology"/>
<comment type="similarity">
    <text evidence="1">Belongs to the sigma-70 factor family. ECF subfamily.</text>
</comment>
<evidence type="ECO:0000256" key="3">
    <source>
        <dbReference type="ARBA" id="ARBA00023082"/>
    </source>
</evidence>
<dbReference type="Pfam" id="PF04542">
    <property type="entry name" value="Sigma70_r2"/>
    <property type="match status" value="1"/>
</dbReference>
<dbReference type="InterPro" id="IPR039425">
    <property type="entry name" value="RNA_pol_sigma-70-like"/>
</dbReference>
<dbReference type="Proteomes" id="UP000222916">
    <property type="component" value="Chromosome"/>
</dbReference>
<dbReference type="Pfam" id="PF08281">
    <property type="entry name" value="Sigma70_r4_2"/>
    <property type="match status" value="1"/>
</dbReference>
<evidence type="ECO:0000313" key="8">
    <source>
        <dbReference type="Proteomes" id="UP000222916"/>
    </source>
</evidence>
<evidence type="ECO:0000256" key="2">
    <source>
        <dbReference type="ARBA" id="ARBA00023015"/>
    </source>
</evidence>
<keyword evidence="2" id="KW-0805">Transcription regulation</keyword>
<dbReference type="GO" id="GO:0006352">
    <property type="term" value="P:DNA-templated transcription initiation"/>
    <property type="evidence" value="ECO:0007669"/>
    <property type="project" value="InterPro"/>
</dbReference>
<dbReference type="GO" id="GO:0003677">
    <property type="term" value="F:DNA binding"/>
    <property type="evidence" value="ECO:0007669"/>
    <property type="project" value="InterPro"/>
</dbReference>
<name>A0A2D1QME8_AERSA</name>
<reference evidence="8" key="1">
    <citation type="journal article" date="2018" name="BMC Genomics">
        <title>The complete and fully assembled genome sequence of Aeromonas salmonicida subsp. pectinolytica and its comparative analysis with other Aeromonas species: investigation of the mobilome in environmental and pathogenic strains.</title>
        <authorList>
            <person name="Pfeiffer F."/>
            <person name="Zamora-Lagos M.A."/>
            <person name="Blettinger M."/>
            <person name="Yeroslaviz A."/>
            <person name="Dahl A."/>
            <person name="Gruber S."/>
            <person name="Habermann B.H."/>
        </authorList>
    </citation>
    <scope>NUCLEOTIDE SEQUENCE [LARGE SCALE GENOMIC DNA]</scope>
    <source>
        <strain evidence="8">34mel</strain>
    </source>
</reference>
<dbReference type="InterPro" id="IPR013325">
    <property type="entry name" value="RNA_pol_sigma_r2"/>
</dbReference>
<evidence type="ECO:0000256" key="4">
    <source>
        <dbReference type="ARBA" id="ARBA00023163"/>
    </source>
</evidence>
<protein>
    <submittedName>
        <fullName evidence="7">RNA polymerase sigma factor AsbI</fullName>
    </submittedName>
</protein>
<dbReference type="SUPFAM" id="SSF88946">
    <property type="entry name" value="Sigma2 domain of RNA polymerase sigma factors"/>
    <property type="match status" value="1"/>
</dbReference>
<organism evidence="7 8">
    <name type="scientific">Aeromonas salmonicida subsp. pectinolytica 34mel</name>
    <dbReference type="NCBI Taxonomy" id="1324960"/>
    <lineage>
        <taxon>Bacteria</taxon>
        <taxon>Pseudomonadati</taxon>
        <taxon>Pseudomonadota</taxon>
        <taxon>Gammaproteobacteria</taxon>
        <taxon>Aeromonadales</taxon>
        <taxon>Aeromonadaceae</taxon>
        <taxon>Aeromonas</taxon>
    </lineage>
</organism>
<dbReference type="NCBIfam" id="TIGR02937">
    <property type="entry name" value="sigma70-ECF"/>
    <property type="match status" value="1"/>
</dbReference>
<dbReference type="InterPro" id="IPR036388">
    <property type="entry name" value="WH-like_DNA-bd_sf"/>
</dbReference>
<dbReference type="RefSeq" id="WP_034524603.1">
    <property type="nucleotide sequence ID" value="NZ_ARYZ02000149.1"/>
</dbReference>
<dbReference type="OrthoDB" id="9797134at2"/>
<evidence type="ECO:0000313" key="7">
    <source>
        <dbReference type="EMBL" id="ATP11579.1"/>
    </source>
</evidence>
<gene>
    <name evidence="7" type="primary">asbI</name>
    <name evidence="7" type="ORF">Asalp_45170</name>
</gene>
<evidence type="ECO:0000259" key="5">
    <source>
        <dbReference type="Pfam" id="PF04542"/>
    </source>
</evidence>
<sequence length="172" mass="19824">MERDACSLQEQWQTLYRDNHGWLCRLLRRKLGNSYDAADLAHDIYLHLINKGHIPAASESRRYLMQIAKGKLIDLYRRRSLEARYLERQTQQPALREPSEETRALMREALGAVDMALQRKPPKIRQALLLSRLNGMGYQDIATELQVSVSSVEKYIALGLQTCHQCESDAGR</sequence>
<dbReference type="AlphaFoldDB" id="A0A2D1QME8"/>
<dbReference type="GO" id="GO:0016987">
    <property type="term" value="F:sigma factor activity"/>
    <property type="evidence" value="ECO:0007669"/>
    <property type="project" value="UniProtKB-KW"/>
</dbReference>
<keyword evidence="4" id="KW-0804">Transcription</keyword>
<dbReference type="SUPFAM" id="SSF88659">
    <property type="entry name" value="Sigma3 and sigma4 domains of RNA polymerase sigma factors"/>
    <property type="match status" value="1"/>
</dbReference>
<dbReference type="Gene3D" id="1.10.10.10">
    <property type="entry name" value="Winged helix-like DNA-binding domain superfamily/Winged helix DNA-binding domain"/>
    <property type="match status" value="1"/>
</dbReference>
<dbReference type="InterPro" id="IPR014284">
    <property type="entry name" value="RNA_pol_sigma-70_dom"/>
</dbReference>
<evidence type="ECO:0000259" key="6">
    <source>
        <dbReference type="Pfam" id="PF08281"/>
    </source>
</evidence>
<dbReference type="Gene3D" id="1.10.1740.10">
    <property type="match status" value="1"/>
</dbReference>
<keyword evidence="3" id="KW-0731">Sigma factor</keyword>
<dbReference type="EMBL" id="CP022426">
    <property type="protein sequence ID" value="ATP11579.1"/>
    <property type="molecule type" value="Genomic_DNA"/>
</dbReference>
<dbReference type="InterPro" id="IPR007627">
    <property type="entry name" value="RNA_pol_sigma70_r2"/>
</dbReference>